<accession>S7W7G7</accession>
<dbReference type="Proteomes" id="UP000014978">
    <property type="component" value="Unassembled WGS sequence"/>
</dbReference>
<reference evidence="2" key="1">
    <citation type="journal article" date="2013" name="PLoS Genet.">
        <title>The genome of Spraguea lophii and the basis of host-microsporidian interactions.</title>
        <authorList>
            <person name="Campbell S.E."/>
            <person name="Williams T.A."/>
            <person name="Yousuf A."/>
            <person name="Soanes D.M."/>
            <person name="Paszkiewicz K.H."/>
            <person name="Williams B.A.P."/>
        </authorList>
    </citation>
    <scope>NUCLEOTIDE SEQUENCE [LARGE SCALE GENOMIC DNA]</scope>
    <source>
        <strain evidence="2">42_110</strain>
    </source>
</reference>
<dbReference type="InParanoid" id="S7W7G7"/>
<dbReference type="EMBL" id="ATCN01000580">
    <property type="protein sequence ID" value="EPR78741.1"/>
    <property type="molecule type" value="Genomic_DNA"/>
</dbReference>
<evidence type="ECO:0000313" key="1">
    <source>
        <dbReference type="EMBL" id="EPR78741.1"/>
    </source>
</evidence>
<keyword evidence="2" id="KW-1185">Reference proteome</keyword>
<dbReference type="AlphaFoldDB" id="S7W7G7"/>
<name>S7W7G7_SPRLO</name>
<protein>
    <submittedName>
        <fullName evidence="1">Uncharacterized protein</fullName>
    </submittedName>
</protein>
<dbReference type="HOGENOM" id="CLU_2110557_0_0_1"/>
<evidence type="ECO:0000313" key="2">
    <source>
        <dbReference type="Proteomes" id="UP000014978"/>
    </source>
</evidence>
<organism evidence="1 2">
    <name type="scientific">Spraguea lophii (strain 42_110)</name>
    <name type="common">Microsporidian parasite</name>
    <dbReference type="NCBI Taxonomy" id="1358809"/>
    <lineage>
        <taxon>Eukaryota</taxon>
        <taxon>Fungi</taxon>
        <taxon>Fungi incertae sedis</taxon>
        <taxon>Microsporidia</taxon>
        <taxon>Spragueidae</taxon>
        <taxon>Spraguea</taxon>
    </lineage>
</organism>
<gene>
    <name evidence="1" type="ORF">SLOPH_1023</name>
</gene>
<sequence>MNITIKDRIDLENKINYSNKILSFLRNMGVLKENHRYPLCIKNMKMIRNKFNYGFILIYRGKIYNKMIVSIKIDNILSRIKLPLISIIRVIYEWSPKRSLQDTMKEVGIFFNGLK</sequence>
<comment type="caution">
    <text evidence="1">The sequence shown here is derived from an EMBL/GenBank/DDBJ whole genome shotgun (WGS) entry which is preliminary data.</text>
</comment>
<proteinExistence type="predicted"/>
<dbReference type="VEuPathDB" id="MicrosporidiaDB:SLOPH_1023"/>